<reference evidence="1" key="1">
    <citation type="submission" date="2013-09" db="EMBL/GenBank/DDBJ databases">
        <title>Complete nucleotide sequence of Streptomyces linear plasmid pFRL6.</title>
        <authorList>
            <person name="Chen Z."/>
            <person name="Fang P."/>
            <person name="Qin Z."/>
        </authorList>
    </citation>
    <scope>NUCLEOTIDE SEQUENCE</scope>
    <source>
        <plasmid evidence="1">pFRL6</plasmid>
    </source>
</reference>
<gene>
    <name evidence="1" type="ORF">pFRL6_44</name>
</gene>
<sequence>MSPLFLPQPDPYPSGPDGQGWSRLSLNAHMDVRNQCGLLPIRFASLFESRTGRQRWGGYERCRMGRASCSTCPVQEAARRHEPIEWPAGSPLCLGRVRPWPLTPGALLADPAQGRSYVELLTWQNMSTGVSVNWPDLRDDFRVQFSWTFVDAEGEAFWVVRSDPDAQDVPVHTSRLGGVTEHAVHGRAGGPPVATLRCHGVCAHDDWRLRYLAADIADAAGNAPSVETAELPERLPGIRHTEFSHEGQRTVLRHEDRRYHPASTLEVTWHQPVTRAGLTALVAHAVRLVIW</sequence>
<dbReference type="RefSeq" id="WP_024127395.1">
    <property type="nucleotide sequence ID" value="NC_023286.1"/>
</dbReference>
<keyword evidence="1" id="KW-0614">Plasmid</keyword>
<dbReference type="EMBL" id="KF602051">
    <property type="protein sequence ID" value="AHE40131.1"/>
    <property type="molecule type" value="Genomic_DNA"/>
</dbReference>
<name>V9Z9M8_9ACTN</name>
<organism evidence="1">
    <name type="scientific">Streptomyces sp. F12</name>
    <dbReference type="NCBI Taxonomy" id="1436084"/>
    <lineage>
        <taxon>Bacteria</taxon>
        <taxon>Bacillati</taxon>
        <taxon>Actinomycetota</taxon>
        <taxon>Actinomycetes</taxon>
        <taxon>Kitasatosporales</taxon>
        <taxon>Streptomycetaceae</taxon>
        <taxon>Streptomyces</taxon>
    </lineage>
</organism>
<accession>V9Z9M8</accession>
<dbReference type="AlphaFoldDB" id="V9Z9M8"/>
<protein>
    <submittedName>
        <fullName evidence="1">Uncharacterized protein</fullName>
    </submittedName>
</protein>
<proteinExistence type="predicted"/>
<evidence type="ECO:0000313" key="1">
    <source>
        <dbReference type="EMBL" id="AHE40131.1"/>
    </source>
</evidence>
<geneLocation type="plasmid" evidence="1">
    <name>pFRL6</name>
</geneLocation>